<dbReference type="GO" id="GO:0005737">
    <property type="term" value="C:cytoplasm"/>
    <property type="evidence" value="ECO:0007669"/>
    <property type="project" value="TreeGrafter"/>
</dbReference>
<dbReference type="Gene3D" id="3.90.1150.10">
    <property type="entry name" value="Aspartate Aminotransferase, domain 1"/>
    <property type="match status" value="1"/>
</dbReference>
<dbReference type="AlphaFoldDB" id="A0A1Y6K9B5"/>
<evidence type="ECO:0000313" key="7">
    <source>
        <dbReference type="Proteomes" id="UP000195514"/>
    </source>
</evidence>
<dbReference type="Gene3D" id="3.30.1360.120">
    <property type="entry name" value="Probable tRNA modification gtpase trme, domain 1"/>
    <property type="match status" value="1"/>
</dbReference>
<dbReference type="InterPro" id="IPR027266">
    <property type="entry name" value="TrmE/GcvT-like"/>
</dbReference>
<evidence type="ECO:0000256" key="3">
    <source>
        <dbReference type="ARBA" id="ARBA00022898"/>
    </source>
</evidence>
<dbReference type="Pfam" id="PF00464">
    <property type="entry name" value="SHMT"/>
    <property type="match status" value="2"/>
</dbReference>
<dbReference type="InterPro" id="IPR006223">
    <property type="entry name" value="GcvT"/>
</dbReference>
<dbReference type="GO" id="GO:0035999">
    <property type="term" value="P:tetrahydrofolate interconversion"/>
    <property type="evidence" value="ECO:0007669"/>
    <property type="project" value="InterPro"/>
</dbReference>
<feature type="domain" description="Serine hydroxymethyltransferase-like" evidence="4">
    <location>
        <begin position="87"/>
        <end position="425"/>
    </location>
</feature>
<comment type="similarity">
    <text evidence="2">Belongs to the SHMT family.</text>
</comment>
<dbReference type="GO" id="GO:0032259">
    <property type="term" value="P:methylation"/>
    <property type="evidence" value="ECO:0007669"/>
    <property type="project" value="UniProtKB-KW"/>
</dbReference>
<comment type="cofactor">
    <cofactor evidence="1">
        <name>pyridoxal 5'-phosphate</name>
        <dbReference type="ChEBI" id="CHEBI:597326"/>
    </cofactor>
</comment>
<dbReference type="GO" id="GO:0004372">
    <property type="term" value="F:glycine hydroxymethyltransferase activity"/>
    <property type="evidence" value="ECO:0007669"/>
    <property type="project" value="InterPro"/>
</dbReference>
<keyword evidence="7" id="KW-1185">Reference proteome</keyword>
<dbReference type="GO" id="GO:0008168">
    <property type="term" value="F:methyltransferase activity"/>
    <property type="evidence" value="ECO:0007669"/>
    <property type="project" value="UniProtKB-KW"/>
</dbReference>
<dbReference type="Gene3D" id="3.40.640.10">
    <property type="entry name" value="Type I PLP-dependent aspartate aminotransferase-like (Major domain)"/>
    <property type="match status" value="1"/>
</dbReference>
<dbReference type="CDD" id="cd00378">
    <property type="entry name" value="SHMT"/>
    <property type="match status" value="1"/>
</dbReference>
<dbReference type="SUPFAM" id="SSF103025">
    <property type="entry name" value="Folate-binding domain"/>
    <property type="match status" value="1"/>
</dbReference>
<dbReference type="InterPro" id="IPR015424">
    <property type="entry name" value="PyrdxlP-dep_Trfase"/>
</dbReference>
<evidence type="ECO:0000256" key="2">
    <source>
        <dbReference type="ARBA" id="ARBA00006376"/>
    </source>
</evidence>
<reference evidence="7" key="1">
    <citation type="submission" date="2017-05" db="EMBL/GenBank/DDBJ databases">
        <authorList>
            <person name="Kirkegaard R."/>
            <person name="Mcilroy J S."/>
        </authorList>
    </citation>
    <scope>NUCLEOTIDE SEQUENCE [LARGE SCALE GENOMIC DNA]</scope>
</reference>
<dbReference type="RefSeq" id="WP_157891788.1">
    <property type="nucleotide sequence ID" value="NZ_LT859958.1"/>
</dbReference>
<evidence type="ECO:0000259" key="4">
    <source>
        <dbReference type="Pfam" id="PF00464"/>
    </source>
</evidence>
<dbReference type="GO" id="GO:0019264">
    <property type="term" value="P:glycine biosynthetic process from serine"/>
    <property type="evidence" value="ECO:0007669"/>
    <property type="project" value="InterPro"/>
</dbReference>
<keyword evidence="6" id="KW-0808">Transferase</keyword>
<organism evidence="6 7">
    <name type="scientific">Candidatus Brevifilum fermentans</name>
    <dbReference type="NCBI Taxonomy" id="1986204"/>
    <lineage>
        <taxon>Bacteria</taxon>
        <taxon>Bacillati</taxon>
        <taxon>Chloroflexota</taxon>
        <taxon>Anaerolineae</taxon>
        <taxon>Anaerolineales</taxon>
        <taxon>Anaerolineaceae</taxon>
        <taxon>Candidatus Brevifilum</taxon>
    </lineage>
</organism>
<name>A0A1Y6K9B5_9CHLR</name>
<dbReference type="GO" id="GO:0005960">
    <property type="term" value="C:glycine cleavage complex"/>
    <property type="evidence" value="ECO:0007669"/>
    <property type="project" value="InterPro"/>
</dbReference>
<dbReference type="InterPro" id="IPR039429">
    <property type="entry name" value="SHMT-like_dom"/>
</dbReference>
<accession>A0A1Y6K9B5</accession>
<dbReference type="SUPFAM" id="SSF53383">
    <property type="entry name" value="PLP-dependent transferases"/>
    <property type="match status" value="1"/>
</dbReference>
<dbReference type="InterPro" id="IPR006222">
    <property type="entry name" value="GCVT_N"/>
</dbReference>
<dbReference type="InterPro" id="IPR015422">
    <property type="entry name" value="PyrdxlP-dep_Trfase_small"/>
</dbReference>
<dbReference type="OrthoDB" id="9803846at2"/>
<dbReference type="GO" id="GO:0004047">
    <property type="term" value="F:aminomethyltransferase activity"/>
    <property type="evidence" value="ECO:0007669"/>
    <property type="project" value="InterPro"/>
</dbReference>
<gene>
    <name evidence="6" type="primary">glyA</name>
    <name evidence="6" type="synonym">gcvT</name>
    <name evidence="6" type="ORF">CFX1CAM_1555</name>
</gene>
<protein>
    <submittedName>
        <fullName evidence="6">Putative serine hydroxymethyltransferase/aminomethyltransferase</fullName>
    </submittedName>
</protein>
<dbReference type="KEGG" id="abat:CFX1CAM_1555"/>
<dbReference type="GO" id="GO:0030170">
    <property type="term" value="F:pyridoxal phosphate binding"/>
    <property type="evidence" value="ECO:0007669"/>
    <property type="project" value="InterPro"/>
</dbReference>
<feature type="domain" description="GCVT N-terminal" evidence="5">
    <location>
        <begin position="642"/>
        <end position="927"/>
    </location>
</feature>
<proteinExistence type="inferred from homology"/>
<feature type="domain" description="Serine hydroxymethyltransferase-like" evidence="4">
    <location>
        <begin position="10"/>
        <end position="83"/>
    </location>
</feature>
<keyword evidence="6" id="KW-0489">Methyltransferase</keyword>
<dbReference type="PANTHER" id="PTHR11680:SF35">
    <property type="entry name" value="SERINE HYDROXYMETHYLTRANSFERASE 1"/>
    <property type="match status" value="1"/>
</dbReference>
<evidence type="ECO:0000256" key="1">
    <source>
        <dbReference type="ARBA" id="ARBA00001933"/>
    </source>
</evidence>
<dbReference type="InterPro" id="IPR049943">
    <property type="entry name" value="Ser_HO-MeTrfase-like"/>
</dbReference>
<evidence type="ECO:0000313" key="6">
    <source>
        <dbReference type="EMBL" id="SMX54620.1"/>
    </source>
</evidence>
<dbReference type="NCBIfam" id="NF000586">
    <property type="entry name" value="PRK00011.1"/>
    <property type="match status" value="1"/>
</dbReference>
<sequence length="1044" mass="116425">MRQFHHQKDLENIDPGLYEIIKLEEERQVRRLIMIPSESATPVAVRESLGSIFTNIYAEGYPPPETQKYTEEEILDYTHMLGMYRRYGDPRFYKGVEYVDVVEALARHRCAKVFATNNLTPDDLYVNVQPLSGAPANNAVYSAFLQPGDTILGMNLLHGGHLTHGSSVNRSGMIYNAQHYSVDPVTEKLDYDAILEKALEVKPKIIIAGYSSYPWMPDWQKFREIADSAGALLLTDVSHIAGLIAAGVVPSPVGFAHIITFTTHKSMLGPRGACIITDNPDFSKKIDKSIFPGEQGGPHINTIASMALAFKLAQTDAFKRLQAQVLKNAVAFADQLQKRGMRVPYQGTNTHLVLLDCKTVKAKDGTHLSGEMGARILDIAGIVANYNTIPGDRSTFSASGIRFGTHWLTQRGLEPEDFAQIADIICDLFCAVTPYKMPGRTRTLQHAKVDFNILEDAKRRVIALAEKADPLIDLPKYHGYPHFFSLDDNIDAEWARFSLSGDQIRMFLDYTLVSEIENLDEGESQATMIHTSEGSIKGVIKCLDPGTFTLYVPGHQAGLTSSWLRNLSDGYIKFDDDLMLTVPGPVRVEDLPPGAPDITIKILSSNRKPYYIGMDNDEHTGEILPEFVWEEPQSEELRRTPLFQTHVNMGARMIPFAGWEMPVWYTSVMEEHKAVRQTAGLFDVTHMGVYQAEGPDAAIFLDSVCGNDISWLAVGESCYTHFMDLDANVIDDLLVYRRDKQKFLVVVNASNDDKDWAWLNAVRKGEVLVDRGKPWAVAFGRNVILRDLRDPQAGEDMLVDIAIQGPKSRDILLSLNCSLVDREAILELSRSHLCEATLDGIPIVVSRTGYTGEQIGYELFVHPDRSVELWNKLIQIGQPYGMKPCGLGARDSLRTEAGLPLYGHEMGGELNLGTSEAGFSWFVKRHKPWFIGRTAFLERETKREGNIVRFRFDEKRTRLAHLGDPVVDERGKVVGTVTSCAIDTEGSLTGQAYVLDKYTKEDTPILIYQSTPSSGGKALGQLQTGDRVTLPSRATVISRYPKRS</sequence>
<dbReference type="EMBL" id="LT859958">
    <property type="protein sequence ID" value="SMX54620.1"/>
    <property type="molecule type" value="Genomic_DNA"/>
</dbReference>
<keyword evidence="3" id="KW-0663">Pyridoxal phosphate</keyword>
<dbReference type="NCBIfam" id="TIGR00528">
    <property type="entry name" value="gcvT"/>
    <property type="match status" value="1"/>
</dbReference>
<dbReference type="Proteomes" id="UP000195514">
    <property type="component" value="Chromosome I"/>
</dbReference>
<dbReference type="Pfam" id="PF01571">
    <property type="entry name" value="GCV_T"/>
    <property type="match status" value="1"/>
</dbReference>
<dbReference type="GO" id="GO:0006546">
    <property type="term" value="P:glycine catabolic process"/>
    <property type="evidence" value="ECO:0007669"/>
    <property type="project" value="InterPro"/>
</dbReference>
<dbReference type="PANTHER" id="PTHR11680">
    <property type="entry name" value="SERINE HYDROXYMETHYLTRANSFERASE"/>
    <property type="match status" value="1"/>
</dbReference>
<dbReference type="InterPro" id="IPR015421">
    <property type="entry name" value="PyrdxlP-dep_Trfase_major"/>
</dbReference>
<dbReference type="InterPro" id="IPR001085">
    <property type="entry name" value="Ser_HO-MeTrfase"/>
</dbReference>
<evidence type="ECO:0000259" key="5">
    <source>
        <dbReference type="Pfam" id="PF01571"/>
    </source>
</evidence>